<feature type="transmembrane region" description="Helical" evidence="1">
    <location>
        <begin position="112"/>
        <end position="130"/>
    </location>
</feature>
<reference evidence="2" key="2">
    <citation type="submission" date="2021-04" db="EMBL/GenBank/DDBJ databases">
        <authorList>
            <person name="Karlyshev A.V."/>
        </authorList>
    </citation>
    <scope>NUCLEOTIDE SEQUENCE</scope>
    <source>
        <strain evidence="2">LMG 29479</strain>
    </source>
</reference>
<feature type="transmembrane region" description="Helical" evidence="1">
    <location>
        <begin position="194"/>
        <end position="218"/>
    </location>
</feature>
<comment type="caution">
    <text evidence="2">The sequence shown here is derived from an EMBL/GenBank/DDBJ whole genome shotgun (WGS) entry which is preliminary data.</text>
</comment>
<evidence type="ECO:0008006" key="5">
    <source>
        <dbReference type="Google" id="ProtNLM"/>
    </source>
</evidence>
<keyword evidence="1" id="KW-0472">Membrane</keyword>
<proteinExistence type="predicted"/>
<feature type="transmembrane region" description="Helical" evidence="1">
    <location>
        <begin position="65"/>
        <end position="92"/>
    </location>
</feature>
<dbReference type="Proteomes" id="UP000675747">
    <property type="component" value="Unassembled WGS sequence"/>
</dbReference>
<evidence type="ECO:0000313" key="2">
    <source>
        <dbReference type="EMBL" id="MBR0562020.1"/>
    </source>
</evidence>
<gene>
    <name evidence="3" type="ORF">KB893_012985</name>
    <name evidence="2" type="ORF">KB893_05765</name>
</gene>
<dbReference type="InterPro" id="IPR046157">
    <property type="entry name" value="DUF6159"/>
</dbReference>
<dbReference type="RefSeq" id="WP_211925986.1">
    <property type="nucleotide sequence ID" value="NZ_JAGQFT020000008.1"/>
</dbReference>
<name>A0A8J7VRZ5_9GAMM</name>
<dbReference type="Pfam" id="PF19656">
    <property type="entry name" value="DUF6159"/>
    <property type="match status" value="1"/>
</dbReference>
<dbReference type="EMBL" id="JAGQFT020000008">
    <property type="protein sequence ID" value="MBS7458047.1"/>
    <property type="molecule type" value="Genomic_DNA"/>
</dbReference>
<evidence type="ECO:0000313" key="3">
    <source>
        <dbReference type="EMBL" id="MBS7458047.1"/>
    </source>
</evidence>
<keyword evidence="4" id="KW-1185">Reference proteome</keyword>
<keyword evidence="1" id="KW-0812">Transmembrane</keyword>
<sequence>MMGKFSRSWALVKASAGVLRSDKELLVFPLIAAGAAALVALSFALPVFGLGLLDGAGRGAPPALYLLAFAFYLSQYFVMFFFNCALVGAAMIRLDGGDPTVRDGLAIAWSRVGAILGYAAVAATVGLLLRALEERLGLVGRIVTGLLGAAWTVATFLTVPVLVARDLGPLDAIRESTQLLRRSWGENLIGNGGIGLAFGLLTVLAGIGLIGGGVVLMASVSTGAGLALIVLGVLATGLLALVQTALSGIYSAALYRFATGAEGGAFDEALLADAFRGR</sequence>
<protein>
    <recommendedName>
        <fullName evidence="5">Glycerophosphoryl diester phosphodiesterase membrane domain-containing protein</fullName>
    </recommendedName>
</protein>
<dbReference type="EMBL" id="JAGQFT010000031">
    <property type="protein sequence ID" value="MBR0562020.1"/>
    <property type="molecule type" value="Genomic_DNA"/>
</dbReference>
<dbReference type="AlphaFoldDB" id="A0A8J7VRZ5"/>
<evidence type="ECO:0000313" key="4">
    <source>
        <dbReference type="Proteomes" id="UP000675747"/>
    </source>
</evidence>
<feature type="transmembrane region" description="Helical" evidence="1">
    <location>
        <begin position="26"/>
        <end position="53"/>
    </location>
</feature>
<keyword evidence="1" id="KW-1133">Transmembrane helix</keyword>
<feature type="transmembrane region" description="Helical" evidence="1">
    <location>
        <begin position="142"/>
        <end position="163"/>
    </location>
</feature>
<accession>A0A8J7VRZ5</accession>
<organism evidence="2">
    <name type="scientific">Coralloluteibacterium stylophorae</name>
    <dbReference type="NCBI Taxonomy" id="1776034"/>
    <lineage>
        <taxon>Bacteria</taxon>
        <taxon>Pseudomonadati</taxon>
        <taxon>Pseudomonadota</taxon>
        <taxon>Gammaproteobacteria</taxon>
        <taxon>Lysobacterales</taxon>
        <taxon>Lysobacteraceae</taxon>
        <taxon>Coralloluteibacterium</taxon>
    </lineage>
</organism>
<evidence type="ECO:0000256" key="1">
    <source>
        <dbReference type="SAM" id="Phobius"/>
    </source>
</evidence>
<reference evidence="3 4" key="1">
    <citation type="journal article" date="2021" name="Microbiol. Resour. Announc.">
        <title>Draft Genome Sequence of Coralloluteibacterium stylophorae LMG 29479T.</title>
        <authorList>
            <person name="Karlyshev A.V."/>
            <person name="Kudryashova E.B."/>
            <person name="Ariskina E.V."/>
            <person name="Conroy A.P."/>
            <person name="Abidueva E.Y."/>
        </authorList>
    </citation>
    <scope>NUCLEOTIDE SEQUENCE [LARGE SCALE GENOMIC DNA]</scope>
    <source>
        <strain evidence="3 4">LMG 29479</strain>
    </source>
</reference>
<feature type="transmembrane region" description="Helical" evidence="1">
    <location>
        <begin position="225"/>
        <end position="246"/>
    </location>
</feature>